<gene>
    <name evidence="7" type="ORF">A3K92_08870</name>
</gene>
<feature type="transmembrane region" description="Helical" evidence="5">
    <location>
        <begin position="183"/>
        <end position="202"/>
    </location>
</feature>
<feature type="domain" description="ABC transmembrane type-2" evidence="6">
    <location>
        <begin position="19"/>
        <end position="255"/>
    </location>
</feature>
<dbReference type="OrthoDB" id="147058at2157"/>
<dbReference type="PANTHER" id="PTHR43229:SF6">
    <property type="entry name" value="ABC-TYPE MULTIDRUG TRANSPORT SYSTEM, PERMEASE COMPONENT"/>
    <property type="match status" value="1"/>
</dbReference>
<dbReference type="PANTHER" id="PTHR43229">
    <property type="entry name" value="NODULATION PROTEIN J"/>
    <property type="match status" value="1"/>
</dbReference>
<evidence type="ECO:0000259" key="6">
    <source>
        <dbReference type="PROSITE" id="PS51012"/>
    </source>
</evidence>
<evidence type="ECO:0000256" key="1">
    <source>
        <dbReference type="ARBA" id="ARBA00004141"/>
    </source>
</evidence>
<dbReference type="GO" id="GO:0140359">
    <property type="term" value="F:ABC-type transporter activity"/>
    <property type="evidence" value="ECO:0007669"/>
    <property type="project" value="InterPro"/>
</dbReference>
<accession>A0A2Z2MCA7</accession>
<feature type="transmembrane region" description="Helical" evidence="5">
    <location>
        <begin position="146"/>
        <end position="171"/>
    </location>
</feature>
<comment type="subcellular location">
    <subcellularLocation>
        <location evidence="1">Membrane</location>
        <topology evidence="1">Multi-pass membrane protein</topology>
    </subcellularLocation>
</comment>
<evidence type="ECO:0000256" key="2">
    <source>
        <dbReference type="ARBA" id="ARBA00022692"/>
    </source>
</evidence>
<organism evidence="7 8">
    <name type="scientific">Thermococcus gorgonarius</name>
    <dbReference type="NCBI Taxonomy" id="71997"/>
    <lineage>
        <taxon>Archaea</taxon>
        <taxon>Methanobacteriati</taxon>
        <taxon>Methanobacteriota</taxon>
        <taxon>Thermococci</taxon>
        <taxon>Thermococcales</taxon>
        <taxon>Thermococcaceae</taxon>
        <taxon>Thermococcus</taxon>
    </lineage>
</organism>
<feature type="transmembrane region" description="Helical" evidence="5">
    <location>
        <begin position="63"/>
        <end position="86"/>
    </location>
</feature>
<dbReference type="Pfam" id="PF01061">
    <property type="entry name" value="ABC2_membrane"/>
    <property type="match status" value="1"/>
</dbReference>
<keyword evidence="8" id="KW-1185">Reference proteome</keyword>
<dbReference type="PROSITE" id="PS51012">
    <property type="entry name" value="ABC_TM2"/>
    <property type="match status" value="1"/>
</dbReference>
<evidence type="ECO:0000313" key="8">
    <source>
        <dbReference type="Proteomes" id="UP000250134"/>
    </source>
</evidence>
<evidence type="ECO:0000256" key="3">
    <source>
        <dbReference type="ARBA" id="ARBA00022989"/>
    </source>
</evidence>
<dbReference type="PRINTS" id="PR00164">
    <property type="entry name" value="ABC2TRNSPORT"/>
</dbReference>
<feature type="transmembrane region" description="Helical" evidence="5">
    <location>
        <begin position="107"/>
        <end position="134"/>
    </location>
</feature>
<keyword evidence="7" id="KW-0067">ATP-binding</keyword>
<dbReference type="GO" id="GO:0043190">
    <property type="term" value="C:ATP-binding cassette (ABC) transporter complex"/>
    <property type="evidence" value="ECO:0007669"/>
    <property type="project" value="InterPro"/>
</dbReference>
<dbReference type="KEGG" id="tgg:A3K92_08870"/>
<dbReference type="InterPro" id="IPR047817">
    <property type="entry name" value="ABC2_TM_bact-type"/>
</dbReference>
<dbReference type="GO" id="GO:0005524">
    <property type="term" value="F:ATP binding"/>
    <property type="evidence" value="ECO:0007669"/>
    <property type="project" value="UniProtKB-KW"/>
</dbReference>
<dbReference type="PIRSF" id="PIRSF006648">
    <property type="entry name" value="DrrB"/>
    <property type="match status" value="1"/>
</dbReference>
<dbReference type="GeneID" id="33332662"/>
<dbReference type="InterPro" id="IPR013525">
    <property type="entry name" value="ABC2_TM"/>
</dbReference>
<dbReference type="InterPro" id="IPR000412">
    <property type="entry name" value="ABC_2_transport"/>
</dbReference>
<reference evidence="7 8" key="1">
    <citation type="submission" date="2016-03" db="EMBL/GenBank/DDBJ databases">
        <title>Complete genome sequence of Thermococcus gorgonarius.</title>
        <authorList>
            <person name="Oger P.M."/>
        </authorList>
    </citation>
    <scope>NUCLEOTIDE SEQUENCE [LARGE SCALE GENOMIC DNA]</scope>
    <source>
        <strain evidence="7 8">W-12</strain>
    </source>
</reference>
<keyword evidence="7" id="KW-0547">Nucleotide-binding</keyword>
<protein>
    <submittedName>
        <fullName evidence="7">ABC transporter ATP-binding protein</fullName>
    </submittedName>
</protein>
<dbReference type="AlphaFoldDB" id="A0A2Z2MCA7"/>
<dbReference type="RefSeq" id="WP_088885916.1">
    <property type="nucleotide sequence ID" value="NZ_CP014855.1"/>
</dbReference>
<keyword evidence="2 5" id="KW-0812">Transmembrane</keyword>
<evidence type="ECO:0000256" key="4">
    <source>
        <dbReference type="ARBA" id="ARBA00023136"/>
    </source>
</evidence>
<sequence length="267" mass="29213">MAFLAVIEKEFRMFFRYPLRVLSSILVGIVFLVQFVYFGEAILGGRYSSLLQASTGVGDYPTYALIGYVLWWVSSSPLEASVWGIRRELQRGTLESNVASPMGLQEMVVSLAVSWMLMDSVVMAVVFLAGVVTFGVNLSWTALLKALPVIGLAFLAFLGSGLIFAGLVMVLKNIGPFAQIFEFLVLFLSGVFFPLSTLPGWVASVSKLIPLTHAASAVRKLLVGMSYSAVTGEVLWLAALTPLYWLVSYAVFRWAEKTARVMGYGGY</sequence>
<keyword evidence="4 5" id="KW-0472">Membrane</keyword>
<dbReference type="InterPro" id="IPR051784">
    <property type="entry name" value="Nod_factor_ABC_transporter"/>
</dbReference>
<evidence type="ECO:0000313" key="7">
    <source>
        <dbReference type="EMBL" id="ASJ01584.1"/>
    </source>
</evidence>
<feature type="transmembrane region" description="Helical" evidence="5">
    <location>
        <begin position="234"/>
        <end position="252"/>
    </location>
</feature>
<evidence type="ECO:0000256" key="5">
    <source>
        <dbReference type="SAM" id="Phobius"/>
    </source>
</evidence>
<name>A0A2Z2MCA7_THEGO</name>
<feature type="transmembrane region" description="Helical" evidence="5">
    <location>
        <begin position="21"/>
        <end position="43"/>
    </location>
</feature>
<dbReference type="Proteomes" id="UP000250134">
    <property type="component" value="Chromosome"/>
</dbReference>
<proteinExistence type="predicted"/>
<dbReference type="EMBL" id="CP014855">
    <property type="protein sequence ID" value="ASJ01584.1"/>
    <property type="molecule type" value="Genomic_DNA"/>
</dbReference>
<keyword evidence="3 5" id="KW-1133">Transmembrane helix</keyword>